<name>A0A024GG71_9STRA</name>
<evidence type="ECO:0000313" key="2">
    <source>
        <dbReference type="Proteomes" id="UP000053237"/>
    </source>
</evidence>
<comment type="caution">
    <text evidence="1">The sequence shown here is derived from an EMBL/GenBank/DDBJ whole genome shotgun (WGS) entry which is preliminary data.</text>
</comment>
<sequence>MHSFTYSSRSPMRSPMRMAAGIFCFASANASPLPPNYSQVSVSPVMKPAISVIPLHPQTSPTAFLSDNSDTSVFHPPTDVSSIIPSKLFSIETDDFDGGDPQIQIIPIISEESQPNANTDTIVSLELESPAMNPAISFQSVL</sequence>
<dbReference type="InParanoid" id="A0A024GG71"/>
<dbReference type="EMBL" id="CAIX01000100">
    <property type="protein sequence ID" value="CCI45518.1"/>
    <property type="molecule type" value="Genomic_DNA"/>
</dbReference>
<dbReference type="Proteomes" id="UP000053237">
    <property type="component" value="Unassembled WGS sequence"/>
</dbReference>
<proteinExistence type="predicted"/>
<reference evidence="1 2" key="1">
    <citation type="submission" date="2012-05" db="EMBL/GenBank/DDBJ databases">
        <title>Recombination and specialization in a pathogen metapopulation.</title>
        <authorList>
            <person name="Gardiner A."/>
            <person name="Kemen E."/>
            <person name="Schultz-Larsen T."/>
            <person name="MacLean D."/>
            <person name="Van Oosterhout C."/>
            <person name="Jones J.D.G."/>
        </authorList>
    </citation>
    <scope>NUCLEOTIDE SEQUENCE [LARGE SCALE GENOMIC DNA]</scope>
    <source>
        <strain evidence="1 2">Ac Nc2</strain>
    </source>
</reference>
<organism evidence="1 2">
    <name type="scientific">Albugo candida</name>
    <dbReference type="NCBI Taxonomy" id="65357"/>
    <lineage>
        <taxon>Eukaryota</taxon>
        <taxon>Sar</taxon>
        <taxon>Stramenopiles</taxon>
        <taxon>Oomycota</taxon>
        <taxon>Peronosporomycetes</taxon>
        <taxon>Albuginales</taxon>
        <taxon>Albuginaceae</taxon>
        <taxon>Albugo</taxon>
    </lineage>
</organism>
<protein>
    <submittedName>
        <fullName evidence="1">Uncharacterized protein</fullName>
    </submittedName>
</protein>
<keyword evidence="2" id="KW-1185">Reference proteome</keyword>
<accession>A0A024GG71</accession>
<evidence type="ECO:0000313" key="1">
    <source>
        <dbReference type="EMBL" id="CCI45518.1"/>
    </source>
</evidence>
<dbReference type="AlphaFoldDB" id="A0A024GG71"/>
<gene>
    <name evidence="1" type="ORF">BN9_064150</name>
</gene>